<feature type="domain" description="CHAT" evidence="5">
    <location>
        <begin position="799"/>
        <end position="862"/>
    </location>
</feature>
<keyword evidence="4" id="KW-0175">Coiled coil</keyword>
<reference evidence="7" key="1">
    <citation type="submission" date="2012-11" db="EMBL/GenBank/DDBJ databases">
        <authorList>
            <person name="Lucero-Rivera Y.E."/>
            <person name="Tovar-Ramirez D."/>
        </authorList>
    </citation>
    <scope>NUCLEOTIDE SEQUENCE [LARGE SCALE GENOMIC DNA]</scope>
    <source>
        <strain evidence="7">Araruama</strain>
    </source>
</reference>
<evidence type="ECO:0000256" key="3">
    <source>
        <dbReference type="PROSITE-ProRule" id="PRU00339"/>
    </source>
</evidence>
<keyword evidence="2 3" id="KW-0802">TPR repeat</keyword>
<feature type="coiled-coil region" evidence="4">
    <location>
        <begin position="440"/>
        <end position="471"/>
    </location>
</feature>
<evidence type="ECO:0000313" key="6">
    <source>
        <dbReference type="EMBL" id="ETR69917.1"/>
    </source>
</evidence>
<accession>A0A1V1P4Y0</accession>
<gene>
    <name evidence="6" type="ORF">OMM_03616</name>
</gene>
<dbReference type="InterPro" id="IPR019734">
    <property type="entry name" value="TPR_rpt"/>
</dbReference>
<feature type="repeat" description="TPR" evidence="3">
    <location>
        <begin position="160"/>
        <end position="193"/>
    </location>
</feature>
<dbReference type="PANTHER" id="PTHR45641:SF19">
    <property type="entry name" value="NEPHROCYSTIN-3"/>
    <property type="match status" value="1"/>
</dbReference>
<dbReference type="InterPro" id="IPR024983">
    <property type="entry name" value="CHAT_dom"/>
</dbReference>
<dbReference type="AlphaFoldDB" id="A0A1V1P4Y0"/>
<dbReference type="Gene3D" id="1.25.40.10">
    <property type="entry name" value="Tetratricopeptide repeat domain"/>
    <property type="match status" value="4"/>
</dbReference>
<keyword evidence="1" id="KW-0677">Repeat</keyword>
<dbReference type="InterPro" id="IPR011990">
    <property type="entry name" value="TPR-like_helical_dom_sf"/>
</dbReference>
<dbReference type="Proteomes" id="UP000189670">
    <property type="component" value="Unassembled WGS sequence"/>
</dbReference>
<protein>
    <recommendedName>
        <fullName evidence="5">CHAT domain-containing protein</fullName>
    </recommendedName>
</protein>
<dbReference type="SUPFAM" id="SSF48452">
    <property type="entry name" value="TPR-like"/>
    <property type="match status" value="3"/>
</dbReference>
<dbReference type="PROSITE" id="PS51257">
    <property type="entry name" value="PROKAR_LIPOPROTEIN"/>
    <property type="match status" value="1"/>
</dbReference>
<dbReference type="PROSITE" id="PS50005">
    <property type="entry name" value="TPR"/>
    <property type="match status" value="2"/>
</dbReference>
<dbReference type="Pfam" id="PF12770">
    <property type="entry name" value="CHAT"/>
    <property type="match status" value="1"/>
</dbReference>
<evidence type="ECO:0000259" key="5">
    <source>
        <dbReference type="Pfam" id="PF12770"/>
    </source>
</evidence>
<evidence type="ECO:0000256" key="1">
    <source>
        <dbReference type="ARBA" id="ARBA00022737"/>
    </source>
</evidence>
<comment type="caution">
    <text evidence="6">The sequence shown here is derived from an EMBL/GenBank/DDBJ whole genome shotgun (WGS) entry which is preliminary data.</text>
</comment>
<name>A0A1V1P4Y0_9BACT</name>
<proteinExistence type="predicted"/>
<evidence type="ECO:0000256" key="2">
    <source>
        <dbReference type="ARBA" id="ARBA00022803"/>
    </source>
</evidence>
<evidence type="ECO:0000256" key="4">
    <source>
        <dbReference type="SAM" id="Coils"/>
    </source>
</evidence>
<dbReference type="PANTHER" id="PTHR45641">
    <property type="entry name" value="TETRATRICOPEPTIDE REPEAT PROTEIN (AFU_ORTHOLOGUE AFUA_6G03870)"/>
    <property type="match status" value="1"/>
</dbReference>
<dbReference type="EMBL" id="ATBP01000530">
    <property type="protein sequence ID" value="ETR69917.1"/>
    <property type="molecule type" value="Genomic_DNA"/>
</dbReference>
<dbReference type="Pfam" id="PF13181">
    <property type="entry name" value="TPR_8"/>
    <property type="match status" value="2"/>
</dbReference>
<evidence type="ECO:0000313" key="7">
    <source>
        <dbReference type="Proteomes" id="UP000189670"/>
    </source>
</evidence>
<feature type="repeat" description="TPR" evidence="3">
    <location>
        <begin position="315"/>
        <end position="348"/>
    </location>
</feature>
<organism evidence="6 7">
    <name type="scientific">Candidatus Magnetoglobus multicellularis str. Araruama</name>
    <dbReference type="NCBI Taxonomy" id="890399"/>
    <lineage>
        <taxon>Bacteria</taxon>
        <taxon>Pseudomonadati</taxon>
        <taxon>Thermodesulfobacteriota</taxon>
        <taxon>Desulfobacteria</taxon>
        <taxon>Desulfobacterales</taxon>
        <taxon>Desulfobacteraceae</taxon>
        <taxon>Candidatus Magnetoglobus</taxon>
    </lineage>
</organism>
<dbReference type="SMART" id="SM00028">
    <property type="entry name" value="TPR"/>
    <property type="match status" value="7"/>
</dbReference>
<sequence length="890" mass="102948">MNLHGKLIFFVLGIFILLISGCATIQKNSYPSEEAYLMHLRSLIEQGENYYATGQFTQAVYTWEKALAEIDAQVYYEIYIKTLKQLASAYQTLGYVDPARRLFQKALPIIQESPDYFVNTLFYCSMADFYTAFRHAEKAQQALDLAIAQSRLSYHPQAKAIVQNNLGNFYAIKGDYNNALAAYEKSLGIITHSGENYEIISEILLNIVRVKVYRVFGKYQTGDYSDITDAFNRSYRAIRTLPEGYKKSARLISFSLLIHEFRRELNIAIRDLENTVSLIIKGEEFYYQGHLEHAVFNWEEALFILDTEKYIGIYIDTLLNLANVYQIFGNYENALSAYQKTIPLINKSSDRYRNARFFSQMGELYLFLENVKQGLMFLKKAVDEAQLVNNPQIMAQVLQKKGDGLTADRYFMGAMAAYEDSLDRIEELSQNSDIHVAALIENIRNQIKQVKKNLQQSIQQALVRFQSQNRQDVPYEDYADIIISLDDINQDIQTLLDLFKPAETEQTVKIYSQRIRKEIQTADDFLQPIAYHSLAQAKTIAKSLGNRRLLAHSHAALSDIYKENHRYNRAIDHMRQAVFYAQENNLTDILYRFQWKLARLFVLRNNNITNDSQKAIETYQMAIETLNPGDPPCIEKDPHTRNSRMSIYNVRKDLINAYPTGISFEKDIKPLYIERVGVLLSQAVHPDCPKKAKKKLTLKALDTLERLKLAEYKDYFNDECLGNNQSSLISMQCEKLATIDPKTAIIYPVFLKTKVVEIFITSDDIYLFQVQAKPEQLNETAQEFRQALENRYQELYRSYAGQLFTWLIRPMTDILQKKEIQTLLIVPDGVLRLIPFAAFYDGFDFLIKQYAIGYLPRLSGSPPQWLSRKMSIFFGRAVQNPKRYSTQTSC</sequence>